<dbReference type="AlphaFoldDB" id="A0A814THP9"/>
<accession>A0A814THP9</accession>
<dbReference type="OrthoDB" id="10034188at2759"/>
<keyword evidence="9" id="KW-1185">Reference proteome</keyword>
<sequence length="413" mass="45505">MQLYSRAFAIIILIIVLIISIIHLGVSVGIVRNFRQYGDIFQRERSLSVYNIVIGTGGILISLFGLIAVIARRLTFSKITAFGYLLLALCALASLIAAIGINFVGANYINSRFLNNMNNYKYDVNVRTSIDNIQKDYDCCGSNMWLDWDVVSLLTVPSNTDSNVVQTSSSQSGIYTTPIMNTMLTRTSTSKQGSTTNAIVNTDVEVIVDNGLETTKVTDVGSATITTPYVYSTTIKKQNSKNHNTTHTAYYYDILAQMGLGSLVQSSKNKRAAQTKYDNTNGSPMSYPVTLPQSCCTNDVPLFFNSLDPYCISNVNNVPSSFHHSGCSQKIQAVAASQSLSIAFMNGFLVVFAFIAVPILKRTYGGYVRPPKTYRNSSLADHPFSQDNHPSYISSKDQKTSVINPHNDYSIYQ</sequence>
<dbReference type="Pfam" id="PF00335">
    <property type="entry name" value="Tetraspanin"/>
    <property type="match status" value="1"/>
</dbReference>
<evidence type="ECO:0000256" key="1">
    <source>
        <dbReference type="ARBA" id="ARBA00004141"/>
    </source>
</evidence>
<reference evidence="8" key="1">
    <citation type="submission" date="2021-02" db="EMBL/GenBank/DDBJ databases">
        <authorList>
            <person name="Nowell W R."/>
        </authorList>
    </citation>
    <scope>NUCLEOTIDE SEQUENCE</scope>
</reference>
<keyword evidence="4 6" id="KW-0472">Membrane</keyword>
<dbReference type="GO" id="GO:0016020">
    <property type="term" value="C:membrane"/>
    <property type="evidence" value="ECO:0007669"/>
    <property type="project" value="UniProtKB-SubCell"/>
</dbReference>
<comment type="subcellular location">
    <subcellularLocation>
        <location evidence="1">Membrane</location>
        <topology evidence="1">Multi-pass membrane protein</topology>
    </subcellularLocation>
</comment>
<feature type="transmembrane region" description="Helical" evidence="6">
    <location>
        <begin position="50"/>
        <end position="71"/>
    </location>
</feature>
<feature type="region of interest" description="Disordered" evidence="5">
    <location>
        <begin position="390"/>
        <end position="413"/>
    </location>
</feature>
<dbReference type="Proteomes" id="UP000663852">
    <property type="component" value="Unassembled WGS sequence"/>
</dbReference>
<feature type="compositionally biased region" description="Polar residues" evidence="5">
    <location>
        <begin position="390"/>
        <end position="404"/>
    </location>
</feature>
<comment type="caution">
    <text evidence="8">The sequence shown here is derived from an EMBL/GenBank/DDBJ whole genome shotgun (WGS) entry which is preliminary data.</text>
</comment>
<evidence type="ECO:0000256" key="3">
    <source>
        <dbReference type="ARBA" id="ARBA00022989"/>
    </source>
</evidence>
<dbReference type="SUPFAM" id="SSF48652">
    <property type="entry name" value="Tetraspanin"/>
    <property type="match status" value="1"/>
</dbReference>
<evidence type="ECO:0000256" key="5">
    <source>
        <dbReference type="SAM" id="MobiDB-lite"/>
    </source>
</evidence>
<dbReference type="Proteomes" id="UP000663828">
    <property type="component" value="Unassembled WGS sequence"/>
</dbReference>
<dbReference type="InterPro" id="IPR008952">
    <property type="entry name" value="Tetraspanin_EC2_sf"/>
</dbReference>
<evidence type="ECO:0000256" key="6">
    <source>
        <dbReference type="SAM" id="Phobius"/>
    </source>
</evidence>
<dbReference type="EMBL" id="CAJNOR010001546">
    <property type="protein sequence ID" value="CAF1161607.1"/>
    <property type="molecule type" value="Genomic_DNA"/>
</dbReference>
<organism evidence="8 9">
    <name type="scientific">Adineta ricciae</name>
    <name type="common">Rotifer</name>
    <dbReference type="NCBI Taxonomy" id="249248"/>
    <lineage>
        <taxon>Eukaryota</taxon>
        <taxon>Metazoa</taxon>
        <taxon>Spiralia</taxon>
        <taxon>Gnathifera</taxon>
        <taxon>Rotifera</taxon>
        <taxon>Eurotatoria</taxon>
        <taxon>Bdelloidea</taxon>
        <taxon>Adinetida</taxon>
        <taxon>Adinetidae</taxon>
        <taxon>Adineta</taxon>
    </lineage>
</organism>
<gene>
    <name evidence="7" type="ORF">EDS130_LOCUS18320</name>
    <name evidence="8" type="ORF">XAT740_LOCUS21514</name>
</gene>
<evidence type="ECO:0000313" key="9">
    <source>
        <dbReference type="Proteomes" id="UP000663828"/>
    </source>
</evidence>
<evidence type="ECO:0000313" key="8">
    <source>
        <dbReference type="EMBL" id="CAF1161607.1"/>
    </source>
</evidence>
<evidence type="ECO:0000256" key="4">
    <source>
        <dbReference type="ARBA" id="ARBA00023136"/>
    </source>
</evidence>
<evidence type="ECO:0000313" key="7">
    <source>
        <dbReference type="EMBL" id="CAF1068749.1"/>
    </source>
</evidence>
<keyword evidence="2 6" id="KW-0812">Transmembrane</keyword>
<proteinExistence type="predicted"/>
<feature type="transmembrane region" description="Helical" evidence="6">
    <location>
        <begin position="7"/>
        <end position="30"/>
    </location>
</feature>
<name>A0A814THP9_ADIRI</name>
<feature type="transmembrane region" description="Helical" evidence="6">
    <location>
        <begin position="83"/>
        <end position="109"/>
    </location>
</feature>
<dbReference type="InterPro" id="IPR018499">
    <property type="entry name" value="Tetraspanin/Peripherin"/>
</dbReference>
<protein>
    <submittedName>
        <fullName evidence="8">Uncharacterized protein</fullName>
    </submittedName>
</protein>
<feature type="transmembrane region" description="Helical" evidence="6">
    <location>
        <begin position="340"/>
        <end position="360"/>
    </location>
</feature>
<evidence type="ECO:0000256" key="2">
    <source>
        <dbReference type="ARBA" id="ARBA00022692"/>
    </source>
</evidence>
<dbReference type="EMBL" id="CAJNOJ010000085">
    <property type="protein sequence ID" value="CAF1068749.1"/>
    <property type="molecule type" value="Genomic_DNA"/>
</dbReference>
<keyword evidence="3 6" id="KW-1133">Transmembrane helix</keyword>
<dbReference type="Gene3D" id="1.10.1450.10">
    <property type="entry name" value="Tetraspanin"/>
    <property type="match status" value="1"/>
</dbReference>